<dbReference type="PROSITE" id="PS51462">
    <property type="entry name" value="NUDIX"/>
    <property type="match status" value="1"/>
</dbReference>
<evidence type="ECO:0000313" key="5">
    <source>
        <dbReference type="EMBL" id="MDR7307880.1"/>
    </source>
</evidence>
<dbReference type="EMBL" id="JAVDXO010000008">
    <property type="protein sequence ID" value="MDR7307880.1"/>
    <property type="molecule type" value="Genomic_DNA"/>
</dbReference>
<dbReference type="PROSITE" id="PS00893">
    <property type="entry name" value="NUDIX_BOX"/>
    <property type="match status" value="1"/>
</dbReference>
<dbReference type="InterPro" id="IPR020476">
    <property type="entry name" value="Nudix_hydrolase"/>
</dbReference>
<protein>
    <submittedName>
        <fullName evidence="5">8-oxo-dGTP pyrophosphatase MutT (NUDIX family)</fullName>
    </submittedName>
</protein>
<gene>
    <name evidence="5" type="ORF">J2X15_003185</name>
</gene>
<accession>A0ABU1ZQP8</accession>
<organism evidence="5 6">
    <name type="scientific">Rhodoferax saidenbachensis</name>
    <dbReference type="NCBI Taxonomy" id="1484693"/>
    <lineage>
        <taxon>Bacteria</taxon>
        <taxon>Pseudomonadati</taxon>
        <taxon>Pseudomonadota</taxon>
        <taxon>Betaproteobacteria</taxon>
        <taxon>Burkholderiales</taxon>
        <taxon>Comamonadaceae</taxon>
        <taxon>Rhodoferax</taxon>
    </lineage>
</organism>
<dbReference type="Pfam" id="PF00293">
    <property type="entry name" value="NUDIX"/>
    <property type="match status" value="1"/>
</dbReference>
<dbReference type="InterPro" id="IPR020084">
    <property type="entry name" value="NUDIX_hydrolase_CS"/>
</dbReference>
<dbReference type="CDD" id="cd04690">
    <property type="entry name" value="NUDIX_Hydrolase"/>
    <property type="match status" value="1"/>
</dbReference>
<dbReference type="Gene3D" id="3.90.79.10">
    <property type="entry name" value="Nucleoside Triphosphate Pyrophosphohydrolase"/>
    <property type="match status" value="1"/>
</dbReference>
<comment type="similarity">
    <text evidence="3">Belongs to the Nudix hydrolase family.</text>
</comment>
<dbReference type="PANTHER" id="PTHR43046">
    <property type="entry name" value="GDP-MANNOSE MANNOSYL HYDROLASE"/>
    <property type="match status" value="1"/>
</dbReference>
<dbReference type="InterPro" id="IPR000086">
    <property type="entry name" value="NUDIX_hydrolase_dom"/>
</dbReference>
<comment type="caution">
    <text evidence="5">The sequence shown here is derived from an EMBL/GenBank/DDBJ whole genome shotgun (WGS) entry which is preliminary data.</text>
</comment>
<sequence length="145" mass="16312">MKPIRCACLVAVQDEKLLLVRVRGNMHWYLPGGKIEPEEQPEVALQRELLEELGIHADPTTVRYLYTVQGPAYGEPGEVELLCFEAQWSGHPQPQGEVREVEWIDVQELIRFAPAVQILCIDHLRNDQASRTDALPPQTVAASCS</sequence>
<dbReference type="Proteomes" id="UP001268089">
    <property type="component" value="Unassembled WGS sequence"/>
</dbReference>
<evidence type="ECO:0000256" key="3">
    <source>
        <dbReference type="RuleBase" id="RU003476"/>
    </source>
</evidence>
<evidence type="ECO:0000256" key="2">
    <source>
        <dbReference type="ARBA" id="ARBA00022801"/>
    </source>
</evidence>
<feature type="domain" description="Nudix hydrolase" evidence="4">
    <location>
        <begin position="1"/>
        <end position="126"/>
    </location>
</feature>
<evidence type="ECO:0000256" key="1">
    <source>
        <dbReference type="ARBA" id="ARBA00001946"/>
    </source>
</evidence>
<proteinExistence type="inferred from homology"/>
<keyword evidence="2 3" id="KW-0378">Hydrolase</keyword>
<dbReference type="PRINTS" id="PR00502">
    <property type="entry name" value="NUDIXFAMILY"/>
</dbReference>
<dbReference type="PANTHER" id="PTHR43046:SF2">
    <property type="entry name" value="8-OXO-DGTP DIPHOSPHATASE-RELATED"/>
    <property type="match status" value="1"/>
</dbReference>
<name>A0ABU1ZQP8_9BURK</name>
<evidence type="ECO:0000313" key="6">
    <source>
        <dbReference type="Proteomes" id="UP001268089"/>
    </source>
</evidence>
<dbReference type="InterPro" id="IPR015797">
    <property type="entry name" value="NUDIX_hydrolase-like_dom_sf"/>
</dbReference>
<keyword evidence="6" id="KW-1185">Reference proteome</keyword>
<dbReference type="RefSeq" id="WP_310344448.1">
    <property type="nucleotide sequence ID" value="NZ_JAVDXO010000008.1"/>
</dbReference>
<evidence type="ECO:0000259" key="4">
    <source>
        <dbReference type="PROSITE" id="PS51462"/>
    </source>
</evidence>
<comment type="cofactor">
    <cofactor evidence="1">
        <name>Mg(2+)</name>
        <dbReference type="ChEBI" id="CHEBI:18420"/>
    </cofactor>
</comment>
<dbReference type="SUPFAM" id="SSF55811">
    <property type="entry name" value="Nudix"/>
    <property type="match status" value="1"/>
</dbReference>
<reference evidence="5 6" key="1">
    <citation type="submission" date="2023-07" db="EMBL/GenBank/DDBJ databases">
        <title>Sorghum-associated microbial communities from plants grown in Nebraska, USA.</title>
        <authorList>
            <person name="Schachtman D."/>
        </authorList>
    </citation>
    <scope>NUCLEOTIDE SEQUENCE [LARGE SCALE GENOMIC DNA]</scope>
    <source>
        <strain evidence="5 6">BE308</strain>
    </source>
</reference>